<gene>
    <name evidence="2" type="ORF">C4K68_11475</name>
</gene>
<accession>A0A2S5KR85</accession>
<dbReference type="AlphaFoldDB" id="A0A2S5KR85"/>
<evidence type="ECO:0000313" key="3">
    <source>
        <dbReference type="Proteomes" id="UP000238196"/>
    </source>
</evidence>
<dbReference type="OrthoDB" id="6895127at2"/>
<evidence type="ECO:0000313" key="2">
    <source>
        <dbReference type="EMBL" id="PPC77039.1"/>
    </source>
</evidence>
<dbReference type="EMBL" id="PRLP01000035">
    <property type="protein sequence ID" value="PPC77039.1"/>
    <property type="molecule type" value="Genomic_DNA"/>
</dbReference>
<sequence length="155" mass="18588">MRRSRFISEESTPTDPELATLKANLKVLTPIRAHRLHTSERHWRRARQALAEIQRRIDEKEVQLQQRREEHLQRRATLAAEHQSRSISHETLKDWMGKEKQLLRDLDDINRELNELHLALEQQQEKVQQAKQQVDILQLENERLQIFTHELEEAT</sequence>
<evidence type="ECO:0000256" key="1">
    <source>
        <dbReference type="SAM" id="Coils"/>
    </source>
</evidence>
<name>A0A2S5KR85_9PROT</name>
<proteinExistence type="predicted"/>
<protein>
    <recommendedName>
        <fullName evidence="4">Type III secretion protein</fullName>
    </recommendedName>
</protein>
<dbReference type="Proteomes" id="UP000238196">
    <property type="component" value="Unassembled WGS sequence"/>
</dbReference>
<feature type="coiled-coil region" evidence="1">
    <location>
        <begin position="43"/>
        <end position="147"/>
    </location>
</feature>
<comment type="caution">
    <text evidence="2">The sequence shown here is derived from an EMBL/GenBank/DDBJ whole genome shotgun (WGS) entry which is preliminary data.</text>
</comment>
<reference evidence="2 3" key="1">
    <citation type="submission" date="2018-02" db="EMBL/GenBank/DDBJ databases">
        <title>novel marine gammaproteobacteria from coastal saline agro ecosystem.</title>
        <authorList>
            <person name="Krishnan R."/>
            <person name="Ramesh Kumar N."/>
        </authorList>
    </citation>
    <scope>NUCLEOTIDE SEQUENCE [LARGE SCALE GENOMIC DNA]</scope>
    <source>
        <strain evidence="2 3">228</strain>
    </source>
</reference>
<evidence type="ECO:0008006" key="4">
    <source>
        <dbReference type="Google" id="ProtNLM"/>
    </source>
</evidence>
<keyword evidence="1" id="KW-0175">Coiled coil</keyword>
<organism evidence="2 3">
    <name type="scientific">Proteobacteria bacterium 228</name>
    <dbReference type="NCBI Taxonomy" id="2083153"/>
    <lineage>
        <taxon>Bacteria</taxon>
        <taxon>Pseudomonadati</taxon>
        <taxon>Pseudomonadota</taxon>
    </lineage>
</organism>